<dbReference type="PRINTS" id="PR00992">
    <property type="entry name" value="ALARACEMASE"/>
</dbReference>
<feature type="active site" description="Proton acceptor; specific for D-alanine" evidence="6">
    <location>
        <position position="42"/>
    </location>
</feature>
<evidence type="ECO:0000256" key="6">
    <source>
        <dbReference type="HAMAP-Rule" id="MF_01201"/>
    </source>
</evidence>
<evidence type="ECO:0000256" key="7">
    <source>
        <dbReference type="PIRSR" id="PIRSR600821-50"/>
    </source>
</evidence>
<evidence type="ECO:0000313" key="10">
    <source>
        <dbReference type="EMBL" id="PTW60452.1"/>
    </source>
</evidence>
<accession>A0A2T5V9M6</accession>
<dbReference type="RefSeq" id="WP_107990067.1">
    <property type="nucleotide sequence ID" value="NZ_QAYG01000004.1"/>
</dbReference>
<organism evidence="10 11">
    <name type="scientific">Breoghania corrubedonensis</name>
    <dbReference type="NCBI Taxonomy" id="665038"/>
    <lineage>
        <taxon>Bacteria</taxon>
        <taxon>Pseudomonadati</taxon>
        <taxon>Pseudomonadota</taxon>
        <taxon>Alphaproteobacteria</taxon>
        <taxon>Hyphomicrobiales</taxon>
        <taxon>Stappiaceae</taxon>
        <taxon>Breoghania</taxon>
    </lineage>
</organism>
<name>A0A2T5V9M6_9HYPH</name>
<dbReference type="Gene3D" id="3.20.20.10">
    <property type="entry name" value="Alanine racemase"/>
    <property type="match status" value="1"/>
</dbReference>
<protein>
    <recommendedName>
        <fullName evidence="3 6">Alanine racemase</fullName>
        <ecNumber evidence="3 6">5.1.1.1</ecNumber>
    </recommendedName>
</protein>
<dbReference type="Gene3D" id="2.40.37.10">
    <property type="entry name" value="Lyase, Ornithine Decarboxylase, Chain A, domain 1"/>
    <property type="match status" value="1"/>
</dbReference>
<dbReference type="EMBL" id="QAYG01000004">
    <property type="protein sequence ID" value="PTW60452.1"/>
    <property type="molecule type" value="Genomic_DNA"/>
</dbReference>
<dbReference type="SUPFAM" id="SSF51419">
    <property type="entry name" value="PLP-binding barrel"/>
    <property type="match status" value="1"/>
</dbReference>
<dbReference type="SUPFAM" id="SSF50621">
    <property type="entry name" value="Alanine racemase C-terminal domain-like"/>
    <property type="match status" value="1"/>
</dbReference>
<dbReference type="InterPro" id="IPR029066">
    <property type="entry name" value="PLP-binding_barrel"/>
</dbReference>
<dbReference type="GO" id="GO:0005829">
    <property type="term" value="C:cytosol"/>
    <property type="evidence" value="ECO:0007669"/>
    <property type="project" value="TreeGrafter"/>
</dbReference>
<dbReference type="EC" id="5.1.1.1" evidence="3 6"/>
<feature type="binding site" evidence="6 8">
    <location>
        <position position="140"/>
    </location>
    <ligand>
        <name>substrate</name>
    </ligand>
</feature>
<evidence type="ECO:0000259" key="9">
    <source>
        <dbReference type="SMART" id="SM01005"/>
    </source>
</evidence>
<feature type="domain" description="Alanine racemase C-terminal" evidence="9">
    <location>
        <begin position="241"/>
        <end position="372"/>
    </location>
</feature>
<comment type="catalytic activity">
    <reaction evidence="1 6">
        <text>L-alanine = D-alanine</text>
        <dbReference type="Rhea" id="RHEA:20249"/>
        <dbReference type="ChEBI" id="CHEBI:57416"/>
        <dbReference type="ChEBI" id="CHEBI:57972"/>
        <dbReference type="EC" id="5.1.1.1"/>
    </reaction>
</comment>
<dbReference type="InterPro" id="IPR000821">
    <property type="entry name" value="Ala_racemase"/>
</dbReference>
<dbReference type="Pfam" id="PF01168">
    <property type="entry name" value="Ala_racemase_N"/>
    <property type="match status" value="1"/>
</dbReference>
<comment type="cofactor">
    <cofactor evidence="2 6 7">
        <name>pyridoxal 5'-phosphate</name>
        <dbReference type="ChEBI" id="CHEBI:597326"/>
    </cofactor>
</comment>
<comment type="caution">
    <text evidence="10">The sequence shown here is derived from an EMBL/GenBank/DDBJ whole genome shotgun (WGS) entry which is preliminary data.</text>
</comment>
<gene>
    <name evidence="10" type="ORF">C8N35_10475</name>
</gene>
<dbReference type="Pfam" id="PF00842">
    <property type="entry name" value="Ala_racemase_C"/>
    <property type="match status" value="1"/>
</dbReference>
<feature type="active site" description="Proton acceptor; specific for L-alanine" evidence="6">
    <location>
        <position position="262"/>
    </location>
</feature>
<dbReference type="NCBIfam" id="TIGR00492">
    <property type="entry name" value="alr"/>
    <property type="match status" value="1"/>
</dbReference>
<feature type="binding site" evidence="6 8">
    <location>
        <position position="315"/>
    </location>
    <ligand>
        <name>substrate</name>
    </ligand>
</feature>
<evidence type="ECO:0000256" key="3">
    <source>
        <dbReference type="ARBA" id="ARBA00013089"/>
    </source>
</evidence>
<dbReference type="HAMAP" id="MF_01201">
    <property type="entry name" value="Ala_racemase"/>
    <property type="match status" value="1"/>
</dbReference>
<dbReference type="GO" id="GO:0030170">
    <property type="term" value="F:pyridoxal phosphate binding"/>
    <property type="evidence" value="ECO:0007669"/>
    <property type="project" value="UniProtKB-UniRule"/>
</dbReference>
<evidence type="ECO:0000256" key="8">
    <source>
        <dbReference type="PIRSR" id="PIRSR600821-52"/>
    </source>
</evidence>
<dbReference type="SMART" id="SM01005">
    <property type="entry name" value="Ala_racemase_C"/>
    <property type="match status" value="1"/>
</dbReference>
<feature type="modified residue" description="N6-(pyridoxal phosphate)lysine" evidence="6 7">
    <location>
        <position position="42"/>
    </location>
</feature>
<reference evidence="10 11" key="1">
    <citation type="submission" date="2018-04" db="EMBL/GenBank/DDBJ databases">
        <title>Genomic Encyclopedia of Archaeal and Bacterial Type Strains, Phase II (KMG-II): from individual species to whole genera.</title>
        <authorList>
            <person name="Goeker M."/>
        </authorList>
    </citation>
    <scope>NUCLEOTIDE SEQUENCE [LARGE SCALE GENOMIC DNA]</scope>
    <source>
        <strain evidence="10 11">DSM 23382</strain>
    </source>
</reference>
<dbReference type="AlphaFoldDB" id="A0A2T5V9M6"/>
<keyword evidence="5 6" id="KW-0413">Isomerase</keyword>
<evidence type="ECO:0000256" key="2">
    <source>
        <dbReference type="ARBA" id="ARBA00001933"/>
    </source>
</evidence>
<sequence>MADTRKDSLACGRLTIDLAALADNWRSLAQRTGKTECGAAIKGDGYGTGLEKAAVALSQAGCRTFFTAVPQEGLRARAAAPDARVFVLAGLLPGAAESYRDGGLIPVLNCPAEVLEWSEFCASTGQKLPAALHLDTGMNRMGLDIDEARTIAQAPDVLTRFDLALVMSHLVCGGDPENPLNALQLERFHEMTALFPCVPRSLANSPGIFLGPDFHFDVARPGISLYGGRAMDEGENPMRPVVTAEARVLITHSARNGETVGYGAVETLRRNSRIAIVGIGYADGYHRLAGAGGGSDTAKVWINGHKVPLVGRVSMDLIAVDVTDVPERECLRGDWVEMFGPHIPVDEAAAAADTIGYEFLTGLGSRYARTYIGASDDRA</sequence>
<comment type="pathway">
    <text evidence="6">Amino-acid biosynthesis; D-alanine biosynthesis; D-alanine from L-alanine: step 1/1.</text>
</comment>
<evidence type="ECO:0000256" key="1">
    <source>
        <dbReference type="ARBA" id="ARBA00000316"/>
    </source>
</evidence>
<dbReference type="GO" id="GO:0008784">
    <property type="term" value="F:alanine racemase activity"/>
    <property type="evidence" value="ECO:0007669"/>
    <property type="project" value="UniProtKB-UniRule"/>
</dbReference>
<dbReference type="PANTHER" id="PTHR30511:SF0">
    <property type="entry name" value="ALANINE RACEMASE, CATABOLIC-RELATED"/>
    <property type="match status" value="1"/>
</dbReference>
<dbReference type="CDD" id="cd00430">
    <property type="entry name" value="PLPDE_III_AR"/>
    <property type="match status" value="1"/>
</dbReference>
<evidence type="ECO:0000256" key="5">
    <source>
        <dbReference type="ARBA" id="ARBA00023235"/>
    </source>
</evidence>
<dbReference type="Proteomes" id="UP000244081">
    <property type="component" value="Unassembled WGS sequence"/>
</dbReference>
<proteinExistence type="inferred from homology"/>
<dbReference type="InterPro" id="IPR011079">
    <property type="entry name" value="Ala_racemase_C"/>
</dbReference>
<evidence type="ECO:0000256" key="4">
    <source>
        <dbReference type="ARBA" id="ARBA00022898"/>
    </source>
</evidence>
<dbReference type="OrthoDB" id="9813814at2"/>
<comment type="similarity">
    <text evidence="6">Belongs to the alanine racemase family.</text>
</comment>
<dbReference type="GO" id="GO:0030632">
    <property type="term" value="P:D-alanine biosynthetic process"/>
    <property type="evidence" value="ECO:0007669"/>
    <property type="project" value="UniProtKB-UniRule"/>
</dbReference>
<dbReference type="InterPro" id="IPR001608">
    <property type="entry name" value="Ala_racemase_N"/>
</dbReference>
<keyword evidence="11" id="KW-1185">Reference proteome</keyword>
<dbReference type="InterPro" id="IPR009006">
    <property type="entry name" value="Ala_racemase/Decarboxylase_C"/>
</dbReference>
<evidence type="ECO:0000313" key="11">
    <source>
        <dbReference type="Proteomes" id="UP000244081"/>
    </source>
</evidence>
<comment type="function">
    <text evidence="6">Catalyzes the interconversion of L-alanine and D-alanine. May also act on other amino acids.</text>
</comment>
<dbReference type="PANTHER" id="PTHR30511">
    <property type="entry name" value="ALANINE RACEMASE"/>
    <property type="match status" value="1"/>
</dbReference>
<keyword evidence="4 6" id="KW-0663">Pyridoxal phosphate</keyword>
<dbReference type="UniPathway" id="UPA00042">
    <property type="reaction ID" value="UER00497"/>
</dbReference>